<keyword evidence="7 8" id="KW-0472">Membrane</keyword>
<keyword evidence="6 8" id="KW-1133">Transmembrane helix</keyword>
<dbReference type="InterPro" id="IPR032805">
    <property type="entry name" value="Wax_synthase_dom"/>
</dbReference>
<gene>
    <name evidence="10" type="ORF">EW146_g1769</name>
</gene>
<dbReference type="Proteomes" id="UP000310158">
    <property type="component" value="Unassembled WGS sequence"/>
</dbReference>
<dbReference type="Pfam" id="PF13813">
    <property type="entry name" value="MBOAT_2"/>
    <property type="match status" value="1"/>
</dbReference>
<accession>A0A4S4M2V7</accession>
<reference evidence="10 11" key="1">
    <citation type="submission" date="2019-02" db="EMBL/GenBank/DDBJ databases">
        <title>Genome sequencing of the rare red list fungi Bondarzewia mesenterica.</title>
        <authorList>
            <person name="Buettner E."/>
            <person name="Kellner H."/>
        </authorList>
    </citation>
    <scope>NUCLEOTIDE SEQUENCE [LARGE SCALE GENOMIC DNA]</scope>
    <source>
        <strain evidence="10 11">DSM 108281</strain>
    </source>
</reference>
<comment type="pathway">
    <text evidence="2">Secondary metabolite biosynthesis.</text>
</comment>
<dbReference type="AlphaFoldDB" id="A0A4S4M2V7"/>
<dbReference type="GO" id="GO:0006629">
    <property type="term" value="P:lipid metabolic process"/>
    <property type="evidence" value="ECO:0007669"/>
    <property type="project" value="InterPro"/>
</dbReference>
<evidence type="ECO:0000256" key="3">
    <source>
        <dbReference type="ARBA" id="ARBA00007282"/>
    </source>
</evidence>
<dbReference type="OrthoDB" id="1077582at2759"/>
<evidence type="ECO:0000256" key="5">
    <source>
        <dbReference type="ARBA" id="ARBA00022692"/>
    </source>
</evidence>
<keyword evidence="4" id="KW-0808">Transferase</keyword>
<dbReference type="InterPro" id="IPR044851">
    <property type="entry name" value="Wax_synthase"/>
</dbReference>
<evidence type="ECO:0000313" key="10">
    <source>
        <dbReference type="EMBL" id="THH19422.1"/>
    </source>
</evidence>
<evidence type="ECO:0000313" key="11">
    <source>
        <dbReference type="Proteomes" id="UP000310158"/>
    </source>
</evidence>
<feature type="domain" description="Wax synthase" evidence="9">
    <location>
        <begin position="213"/>
        <end position="298"/>
    </location>
</feature>
<dbReference type="EMBL" id="SGPL01000046">
    <property type="protein sequence ID" value="THH19422.1"/>
    <property type="molecule type" value="Genomic_DNA"/>
</dbReference>
<comment type="subcellular location">
    <subcellularLocation>
        <location evidence="1">Membrane</location>
        <topology evidence="1">Multi-pass membrane protein</topology>
    </subcellularLocation>
</comment>
<dbReference type="PANTHER" id="PTHR31595">
    <property type="entry name" value="LONG-CHAIN-ALCOHOL O-FATTY-ACYLTRANSFERASE 3-RELATED"/>
    <property type="match status" value="1"/>
</dbReference>
<dbReference type="GO" id="GO:0008374">
    <property type="term" value="F:O-acyltransferase activity"/>
    <property type="evidence" value="ECO:0007669"/>
    <property type="project" value="InterPro"/>
</dbReference>
<organism evidence="10 11">
    <name type="scientific">Bondarzewia mesenterica</name>
    <dbReference type="NCBI Taxonomy" id="1095465"/>
    <lineage>
        <taxon>Eukaryota</taxon>
        <taxon>Fungi</taxon>
        <taxon>Dikarya</taxon>
        <taxon>Basidiomycota</taxon>
        <taxon>Agaricomycotina</taxon>
        <taxon>Agaricomycetes</taxon>
        <taxon>Russulales</taxon>
        <taxon>Bondarzewiaceae</taxon>
        <taxon>Bondarzewia</taxon>
    </lineage>
</organism>
<dbReference type="GO" id="GO:0016020">
    <property type="term" value="C:membrane"/>
    <property type="evidence" value="ECO:0007669"/>
    <property type="project" value="UniProtKB-SubCell"/>
</dbReference>
<evidence type="ECO:0000256" key="4">
    <source>
        <dbReference type="ARBA" id="ARBA00022679"/>
    </source>
</evidence>
<dbReference type="PANTHER" id="PTHR31595:SF57">
    <property type="entry name" value="OS04G0481900 PROTEIN"/>
    <property type="match status" value="1"/>
</dbReference>
<evidence type="ECO:0000259" key="9">
    <source>
        <dbReference type="Pfam" id="PF13813"/>
    </source>
</evidence>
<feature type="transmembrane region" description="Helical" evidence="8">
    <location>
        <begin position="58"/>
        <end position="79"/>
    </location>
</feature>
<evidence type="ECO:0000256" key="7">
    <source>
        <dbReference type="ARBA" id="ARBA00023136"/>
    </source>
</evidence>
<keyword evidence="5 8" id="KW-0812">Transmembrane</keyword>
<feature type="transmembrane region" description="Helical" evidence="8">
    <location>
        <begin position="30"/>
        <end position="52"/>
    </location>
</feature>
<evidence type="ECO:0000256" key="1">
    <source>
        <dbReference type="ARBA" id="ARBA00004141"/>
    </source>
</evidence>
<evidence type="ECO:0000256" key="8">
    <source>
        <dbReference type="SAM" id="Phobius"/>
    </source>
</evidence>
<protein>
    <recommendedName>
        <fullName evidence="9">Wax synthase domain-containing protein</fullName>
    </recommendedName>
</protein>
<comment type="caution">
    <text evidence="10">The sequence shown here is derived from an EMBL/GenBank/DDBJ whole genome shotgun (WGS) entry which is preliminary data.</text>
</comment>
<proteinExistence type="inferred from homology"/>
<keyword evidence="11" id="KW-1185">Reference proteome</keyword>
<evidence type="ECO:0000256" key="6">
    <source>
        <dbReference type="ARBA" id="ARBA00022989"/>
    </source>
</evidence>
<comment type="similarity">
    <text evidence="3">Belongs to the wax synthase family.</text>
</comment>
<name>A0A4S4M2V7_9AGAM</name>
<sequence length="373" mass="42379">MDRLPLPIVKHVILPDLLLVSLITTQPSTAIRFVGFCTFAFLCLTSVSFTTGNATQDYFVGFLSASQVLLAVDLLWLIVPLDALRHERDMVLPRDMPLWRRAYWAFCLNHSVRAIGWTHQVNNVPPHPREPRWLFVRSRLIRTVCNFLVADVANTYILHMAGTDINSWQTYALPVRCSTITAWICLTCGTLNAQYYSLSAMSVGLGMSLPRDWPDLFGKWTDAYTLRKFWGKVWHQNFRRLFTPVGKFIARIFGFKRGTNASSYTQLYTAFFLSSLIHGAGDLMVDRKYAGSSIPFFISQAVAITAEDTVIALCRSVAVSSSRLTRLVGYIWVFVWATLTFSMYRDLAVEAGWGWSSEWPFSPAGLLWKAFHD</sequence>
<evidence type="ECO:0000256" key="2">
    <source>
        <dbReference type="ARBA" id="ARBA00005179"/>
    </source>
</evidence>